<dbReference type="SUPFAM" id="SSF63825">
    <property type="entry name" value="YWTD domain"/>
    <property type="match status" value="1"/>
</dbReference>
<dbReference type="EMBL" id="SMGO01000002">
    <property type="protein sequence ID" value="TCK82882.1"/>
    <property type="molecule type" value="Genomic_DNA"/>
</dbReference>
<proteinExistence type="predicted"/>
<accession>A0A4R1LVK1</accession>
<gene>
    <name evidence="2" type="ORF">C8N28_1467</name>
</gene>
<dbReference type="OrthoDB" id="697094at2"/>
<feature type="signal peptide" evidence="1">
    <location>
        <begin position="1"/>
        <end position="20"/>
    </location>
</feature>
<feature type="chain" id="PRO_5020441229" description="6-bladed beta-propeller protein" evidence="1">
    <location>
        <begin position="21"/>
        <end position="339"/>
    </location>
</feature>
<dbReference type="RefSeq" id="WP_132223088.1">
    <property type="nucleotide sequence ID" value="NZ_SMGO01000002.1"/>
</dbReference>
<keyword evidence="3" id="KW-1185">Reference proteome</keyword>
<dbReference type="InterPro" id="IPR011042">
    <property type="entry name" value="6-blade_b-propeller_TolB-like"/>
</dbReference>
<dbReference type="AlphaFoldDB" id="A0A4R1LVK1"/>
<dbReference type="PROSITE" id="PS51257">
    <property type="entry name" value="PROKAR_LIPOPROTEIN"/>
    <property type="match status" value="1"/>
</dbReference>
<reference evidence="2 3" key="1">
    <citation type="submission" date="2019-03" db="EMBL/GenBank/DDBJ databases">
        <title>Genomic Encyclopedia of Archaeal and Bacterial Type Strains, Phase II (KMG-II): from individual species to whole genera.</title>
        <authorList>
            <person name="Goeker M."/>
        </authorList>
    </citation>
    <scope>NUCLEOTIDE SEQUENCE [LARGE SCALE GENOMIC DNA]</scope>
    <source>
        <strain evidence="2 3">DSM 22554</strain>
    </source>
</reference>
<evidence type="ECO:0008006" key="4">
    <source>
        <dbReference type="Google" id="ProtNLM"/>
    </source>
</evidence>
<organism evidence="2 3">
    <name type="scientific">Albibacterium bauzanense</name>
    <dbReference type="NCBI Taxonomy" id="653929"/>
    <lineage>
        <taxon>Bacteria</taxon>
        <taxon>Pseudomonadati</taxon>
        <taxon>Bacteroidota</taxon>
        <taxon>Sphingobacteriia</taxon>
        <taxon>Sphingobacteriales</taxon>
        <taxon>Sphingobacteriaceae</taxon>
        <taxon>Albibacterium</taxon>
    </lineage>
</organism>
<protein>
    <recommendedName>
        <fullName evidence="4">6-bladed beta-propeller protein</fullName>
    </recommendedName>
</protein>
<comment type="caution">
    <text evidence="2">The sequence shown here is derived from an EMBL/GenBank/DDBJ whole genome shotgun (WGS) entry which is preliminary data.</text>
</comment>
<evidence type="ECO:0000313" key="3">
    <source>
        <dbReference type="Proteomes" id="UP000294616"/>
    </source>
</evidence>
<name>A0A4R1LVK1_9SPHI</name>
<evidence type="ECO:0000313" key="2">
    <source>
        <dbReference type="EMBL" id="TCK82882.1"/>
    </source>
</evidence>
<dbReference type="Gene3D" id="2.120.10.30">
    <property type="entry name" value="TolB, C-terminal domain"/>
    <property type="match status" value="1"/>
</dbReference>
<evidence type="ECO:0000256" key="1">
    <source>
        <dbReference type="SAM" id="SignalP"/>
    </source>
</evidence>
<keyword evidence="1" id="KW-0732">Signal</keyword>
<sequence length="339" mass="37730">MRKSGLFALLIIFSIGFFTACERNDDEPVLPKTEISRLYVSFFDVKTDDLEDPYNNIGVFDPAHAEQFLKPFEYNSGVMEGAGIYFDPFAGKVFQGSLRDQSIKSFSVNSQGAVGTGSTFRDSTLLYQRDLVYDHSSKNLYVSDNLSESIYVYFQALNRNGNIRPNKKFKLSGQPWGLYLQGDTTSGDSLFIVMAGASAEVQLLENLTKIDSGDVTASKKIKIAGATDLRGISYSNRLNTLFLTDFGSGKVYIIENAREAFNTQATITPTRVIGGAQTQMQTPIDISVDDREDKLLMYVIDRQSKKLLRFKVSDDGNVAPQAIYNQFALTPVSIYIDAR</sequence>
<dbReference type="Proteomes" id="UP000294616">
    <property type="component" value="Unassembled WGS sequence"/>
</dbReference>